<dbReference type="Pfam" id="PF12802">
    <property type="entry name" value="MarR_2"/>
    <property type="match status" value="1"/>
</dbReference>
<protein>
    <submittedName>
        <fullName evidence="3">MarR family transcriptional regulator</fullName>
    </submittedName>
</protein>
<gene>
    <name evidence="3" type="ORF">NVS32_04105</name>
</gene>
<dbReference type="RefSeq" id="WP_258498807.1">
    <property type="nucleotide sequence ID" value="NZ_JANSKA010000002.1"/>
</dbReference>
<dbReference type="SMART" id="SM00347">
    <property type="entry name" value="HTH_MARR"/>
    <property type="match status" value="1"/>
</dbReference>
<dbReference type="PANTHER" id="PTHR33164">
    <property type="entry name" value="TRANSCRIPTIONAL REGULATOR, MARR FAMILY"/>
    <property type="match status" value="1"/>
</dbReference>
<dbReference type="InterPro" id="IPR000835">
    <property type="entry name" value="HTH_MarR-typ"/>
</dbReference>
<evidence type="ECO:0000256" key="1">
    <source>
        <dbReference type="SAM" id="MobiDB-lite"/>
    </source>
</evidence>
<dbReference type="InterPro" id="IPR036390">
    <property type="entry name" value="WH_DNA-bd_sf"/>
</dbReference>
<dbReference type="Proteomes" id="UP001204320">
    <property type="component" value="Unassembled WGS sequence"/>
</dbReference>
<comment type="caution">
    <text evidence="3">The sequence shown here is derived from an EMBL/GenBank/DDBJ whole genome shotgun (WGS) entry which is preliminary data.</text>
</comment>
<keyword evidence="4" id="KW-1185">Reference proteome</keyword>
<evidence type="ECO:0000313" key="4">
    <source>
        <dbReference type="Proteomes" id="UP001204320"/>
    </source>
</evidence>
<feature type="domain" description="HTH marR-type" evidence="2">
    <location>
        <begin position="22"/>
        <end position="125"/>
    </location>
</feature>
<reference evidence="3 4" key="1">
    <citation type="submission" date="2022-08" db="EMBL/GenBank/DDBJ databases">
        <title>Tractidigestivibacter montrealensis type strain KD21.</title>
        <authorList>
            <person name="Diop K."/>
            <person name="Richard C."/>
            <person name="Routy B."/>
        </authorList>
    </citation>
    <scope>NUCLEOTIDE SEQUENCE [LARGE SCALE GENOMIC DNA]</scope>
    <source>
        <strain evidence="3 4">KD21</strain>
    </source>
</reference>
<dbReference type="InterPro" id="IPR039422">
    <property type="entry name" value="MarR/SlyA-like"/>
</dbReference>
<sequence length="236" mass="25792">MGLVDLREYMSVRRAYNLVRQSQPARDRLTFEEFAVLCRLQVAGEPLNTSVIAEYQGALRPTMTHRTNHLAELGLISRGEGGRDRRNVVCAITSKGSLHVEKLSELTCKEILPGQPLSRTLPERIVKYVDAMGSVFAKAGDLVLLALYIEDSQPVTITRLVDSLGLLQPTVSMSVTALVTAGLIERGSSRASGLSLTPQGSERAAEFAARVGEVVVKRRPRGQKPEDPEQAEEPEA</sequence>
<dbReference type="EMBL" id="JANSKA010000002">
    <property type="protein sequence ID" value="MCR9036127.1"/>
    <property type="molecule type" value="Genomic_DNA"/>
</dbReference>
<evidence type="ECO:0000259" key="2">
    <source>
        <dbReference type="SMART" id="SM00347"/>
    </source>
</evidence>
<dbReference type="InterPro" id="IPR036388">
    <property type="entry name" value="WH-like_DNA-bd_sf"/>
</dbReference>
<proteinExistence type="predicted"/>
<dbReference type="Gene3D" id="1.10.10.10">
    <property type="entry name" value="Winged helix-like DNA-binding domain superfamily/Winged helix DNA-binding domain"/>
    <property type="match status" value="2"/>
</dbReference>
<name>A0ABT1Z7D8_9ACTN</name>
<accession>A0ABT1Z7D8</accession>
<feature type="region of interest" description="Disordered" evidence="1">
    <location>
        <begin position="217"/>
        <end position="236"/>
    </location>
</feature>
<dbReference type="PANTHER" id="PTHR33164:SF43">
    <property type="entry name" value="HTH-TYPE TRANSCRIPTIONAL REPRESSOR YETL"/>
    <property type="match status" value="1"/>
</dbReference>
<dbReference type="SUPFAM" id="SSF46785">
    <property type="entry name" value="Winged helix' DNA-binding domain"/>
    <property type="match status" value="2"/>
</dbReference>
<evidence type="ECO:0000313" key="3">
    <source>
        <dbReference type="EMBL" id="MCR9036127.1"/>
    </source>
</evidence>
<organism evidence="3 4">
    <name type="scientific">Tractidigestivibacter montrealensis</name>
    <dbReference type="NCBI Taxonomy" id="2972466"/>
    <lineage>
        <taxon>Bacteria</taxon>
        <taxon>Bacillati</taxon>
        <taxon>Actinomycetota</taxon>
        <taxon>Coriobacteriia</taxon>
        <taxon>Coriobacteriales</taxon>
        <taxon>Atopobiaceae</taxon>
        <taxon>Tractidigestivibacter</taxon>
    </lineage>
</organism>